<keyword evidence="1" id="KW-0472">Membrane</keyword>
<evidence type="ECO:0000313" key="2">
    <source>
        <dbReference type="EMBL" id="GFR20647.1"/>
    </source>
</evidence>
<sequence>MSNCYYLHVNSIVIFLEDVISFVLMCHNLSWDPPVSISELNPAPVPLFHRFIGIAITHSCMGALFSRYEPEWSLLPSTEAATYIQNYLRALMEAVPHEILILISTLYLLFAASVSKRSDLTDLRLYLTYFGKLHEFYILDSMFLASLLISLELAWATVIGIVKHAECEDFKRKKNIFTYRGINKCTVFDIK</sequence>
<name>A0A8X6LU15_TRICU</name>
<protein>
    <submittedName>
        <fullName evidence="2">Uncharacterized protein</fullName>
    </submittedName>
</protein>
<feature type="transmembrane region" description="Helical" evidence="1">
    <location>
        <begin position="99"/>
        <end position="116"/>
    </location>
</feature>
<dbReference type="Proteomes" id="UP000887116">
    <property type="component" value="Unassembled WGS sequence"/>
</dbReference>
<keyword evidence="1" id="KW-0812">Transmembrane</keyword>
<accession>A0A8X6LU15</accession>
<keyword evidence="3" id="KW-1185">Reference proteome</keyword>
<dbReference type="AlphaFoldDB" id="A0A8X6LU15"/>
<comment type="caution">
    <text evidence="2">The sequence shown here is derived from an EMBL/GenBank/DDBJ whole genome shotgun (WGS) entry which is preliminary data.</text>
</comment>
<proteinExistence type="predicted"/>
<gene>
    <name evidence="2" type="primary">NCL1_34539</name>
    <name evidence="2" type="ORF">TNCT_515831</name>
</gene>
<evidence type="ECO:0000256" key="1">
    <source>
        <dbReference type="SAM" id="Phobius"/>
    </source>
</evidence>
<reference evidence="2" key="1">
    <citation type="submission" date="2020-07" db="EMBL/GenBank/DDBJ databases">
        <title>Multicomponent nature underlies the extraordinary mechanical properties of spider dragline silk.</title>
        <authorList>
            <person name="Kono N."/>
            <person name="Nakamura H."/>
            <person name="Mori M."/>
            <person name="Yoshida Y."/>
            <person name="Ohtoshi R."/>
            <person name="Malay A.D."/>
            <person name="Moran D.A.P."/>
            <person name="Tomita M."/>
            <person name="Numata K."/>
            <person name="Arakawa K."/>
        </authorList>
    </citation>
    <scope>NUCLEOTIDE SEQUENCE</scope>
</reference>
<keyword evidence="1" id="KW-1133">Transmembrane helix</keyword>
<organism evidence="2 3">
    <name type="scientific">Trichonephila clavata</name>
    <name type="common">Joro spider</name>
    <name type="synonym">Nephila clavata</name>
    <dbReference type="NCBI Taxonomy" id="2740835"/>
    <lineage>
        <taxon>Eukaryota</taxon>
        <taxon>Metazoa</taxon>
        <taxon>Ecdysozoa</taxon>
        <taxon>Arthropoda</taxon>
        <taxon>Chelicerata</taxon>
        <taxon>Arachnida</taxon>
        <taxon>Araneae</taxon>
        <taxon>Araneomorphae</taxon>
        <taxon>Entelegynae</taxon>
        <taxon>Araneoidea</taxon>
        <taxon>Nephilidae</taxon>
        <taxon>Trichonephila</taxon>
    </lineage>
</organism>
<evidence type="ECO:0000313" key="3">
    <source>
        <dbReference type="Proteomes" id="UP000887116"/>
    </source>
</evidence>
<feature type="transmembrane region" description="Helical" evidence="1">
    <location>
        <begin position="136"/>
        <end position="162"/>
    </location>
</feature>
<dbReference type="EMBL" id="BMAO01037846">
    <property type="protein sequence ID" value="GFR20647.1"/>
    <property type="molecule type" value="Genomic_DNA"/>
</dbReference>